<dbReference type="Gene3D" id="2.130.10.10">
    <property type="entry name" value="YVTN repeat-like/Quinoprotein amine dehydrogenase"/>
    <property type="match status" value="1"/>
</dbReference>
<dbReference type="InterPro" id="IPR011047">
    <property type="entry name" value="Quinoprotein_ADH-like_sf"/>
</dbReference>
<evidence type="ECO:0000313" key="1">
    <source>
        <dbReference type="EMBL" id="MBE1530555.1"/>
    </source>
</evidence>
<organism evidence="1 2">
    <name type="scientific">Actinomadura algeriensis</name>
    <dbReference type="NCBI Taxonomy" id="1679523"/>
    <lineage>
        <taxon>Bacteria</taxon>
        <taxon>Bacillati</taxon>
        <taxon>Actinomycetota</taxon>
        <taxon>Actinomycetes</taxon>
        <taxon>Streptosporangiales</taxon>
        <taxon>Thermomonosporaceae</taxon>
        <taxon>Actinomadura</taxon>
    </lineage>
</organism>
<sequence>MGDRERASRWVAASGRGGPRGRWAGRRLLRAAERGGTDARAGAAAIARTPGHRLRDRAREALAAWWAATRDPDLRDAVVDSGAVAADDPARLVTLALHGRPADEWRDTDAGRAPVLLADPDPDVRKGIAAVCRTASGPVLRALWDADTGAGTPLRGVLLENGEPPPAAVLDGLWREWTDDPGAEPGDALLRWGRPATAGPLATLTAAVLEPDREALLTAHRPVLLTALDLGDHPLGEAAARKIADLADDGLIDDACTRAMDRPDVAALCERHGLVPRDAARRAAFLLVTGRTAQYRALDPDGGLLALAYAAAPDAVRARVRAALPAANDLDLVRVIVGNDRRARIGELEGGEARYLAERLADRREWDELWTFVQDLPLTQGVELIGLFDRWTPGDDDARRLFTAFREADSGAVASELRTLRADPLSMGRRTFQVDGAVTGLSFSPDGPFLAVATSGPAIDVLDPRSGRSVERFTGFDAPIGAVLHLGSGAVIAGERTDGGRACRLLRCADGRIETLRPDAGGVTSLAATGGGGFLAATRRGPLRGVPHGSWTALRPAAGPGPDPADVPRTIAAHPESGRFAVLGRTLRLLGPGLERALTTHPTAPLGGIAFVDADTLAGVTEQGAVTLLRASGDGPFVQDGFRWTARARVAGLRALGVLPDRGAPVVLDGTGTLRFLDGSTLRTRTRRPPPDGAAPAHLAVAPGGEFLAIADASGGVEVFPANSWKVAELLERPLAEAVPRDLEVLAAVPDEGGPLRLLAACLEHRFRRDVALGEAVRRSTGGASDVSL</sequence>
<dbReference type="RefSeq" id="WP_192757545.1">
    <property type="nucleotide sequence ID" value="NZ_JADBDZ010000001.1"/>
</dbReference>
<evidence type="ECO:0000313" key="2">
    <source>
        <dbReference type="Proteomes" id="UP000627838"/>
    </source>
</evidence>
<protein>
    <recommendedName>
        <fullName evidence="3">WD40 repeat domain-containing protein</fullName>
    </recommendedName>
</protein>
<name>A0ABR9JJ24_9ACTN</name>
<keyword evidence="2" id="KW-1185">Reference proteome</keyword>
<accession>A0ABR9JJ24</accession>
<evidence type="ECO:0008006" key="3">
    <source>
        <dbReference type="Google" id="ProtNLM"/>
    </source>
</evidence>
<dbReference type="InterPro" id="IPR015943">
    <property type="entry name" value="WD40/YVTN_repeat-like_dom_sf"/>
</dbReference>
<dbReference type="Proteomes" id="UP000627838">
    <property type="component" value="Unassembled WGS sequence"/>
</dbReference>
<comment type="caution">
    <text evidence="1">The sequence shown here is derived from an EMBL/GenBank/DDBJ whole genome shotgun (WGS) entry which is preliminary data.</text>
</comment>
<dbReference type="SUPFAM" id="SSF50998">
    <property type="entry name" value="Quinoprotein alcohol dehydrogenase-like"/>
    <property type="match status" value="1"/>
</dbReference>
<dbReference type="EMBL" id="JADBDZ010000001">
    <property type="protein sequence ID" value="MBE1530555.1"/>
    <property type="molecule type" value="Genomic_DNA"/>
</dbReference>
<reference evidence="1 2" key="1">
    <citation type="submission" date="2020-10" db="EMBL/GenBank/DDBJ databases">
        <title>Sequencing the genomes of 1000 actinobacteria strains.</title>
        <authorList>
            <person name="Klenk H.-P."/>
        </authorList>
    </citation>
    <scope>NUCLEOTIDE SEQUENCE [LARGE SCALE GENOMIC DNA]</scope>
    <source>
        <strain evidence="1 2">DSM 46744</strain>
    </source>
</reference>
<proteinExistence type="predicted"/>
<gene>
    <name evidence="1" type="ORF">H4W34_000388</name>
</gene>